<dbReference type="RefSeq" id="WP_111650488.1">
    <property type="nucleotide sequence ID" value="NZ_JACHWI010000007.1"/>
</dbReference>
<dbReference type="SUPFAM" id="SSF49785">
    <property type="entry name" value="Galactose-binding domain-like"/>
    <property type="match status" value="1"/>
</dbReference>
<dbReference type="SUPFAM" id="SSF49899">
    <property type="entry name" value="Concanavalin A-like lectins/glucanases"/>
    <property type="match status" value="1"/>
</dbReference>
<dbReference type="Gene3D" id="2.60.120.260">
    <property type="entry name" value="Galactose-binding domain-like"/>
    <property type="match status" value="1"/>
</dbReference>
<evidence type="ECO:0000256" key="1">
    <source>
        <dbReference type="ARBA" id="ARBA00022737"/>
    </source>
</evidence>
<dbReference type="InterPro" id="IPR013320">
    <property type="entry name" value="ConA-like_dom_sf"/>
</dbReference>
<dbReference type="InterPro" id="IPR000421">
    <property type="entry name" value="FA58C"/>
</dbReference>
<dbReference type="Pfam" id="PF25023">
    <property type="entry name" value="TEN_YD-shell"/>
    <property type="match status" value="1"/>
</dbReference>
<organism evidence="4 5">
    <name type="scientific">Actinoplanes lutulentus</name>
    <dbReference type="NCBI Taxonomy" id="1287878"/>
    <lineage>
        <taxon>Bacteria</taxon>
        <taxon>Bacillati</taxon>
        <taxon>Actinomycetota</taxon>
        <taxon>Actinomycetes</taxon>
        <taxon>Micromonosporales</taxon>
        <taxon>Micromonosporaceae</taxon>
        <taxon>Actinoplanes</taxon>
    </lineage>
</organism>
<proteinExistence type="predicted"/>
<reference evidence="4 5" key="1">
    <citation type="submission" date="2018-06" db="EMBL/GenBank/DDBJ databases">
        <title>Genomic Encyclopedia of Type Strains, Phase III (KMG-III): the genomes of soil and plant-associated and newly described type strains.</title>
        <authorList>
            <person name="Whitman W."/>
        </authorList>
    </citation>
    <scope>NUCLEOTIDE SEQUENCE [LARGE SCALE GENOMIC DNA]</scope>
    <source>
        <strain evidence="4 5">CGMCC 4.7090</strain>
    </source>
</reference>
<dbReference type="Gene3D" id="2.180.10.10">
    <property type="entry name" value="RHS repeat-associated core"/>
    <property type="match status" value="5"/>
</dbReference>
<evidence type="ECO:0000259" key="3">
    <source>
        <dbReference type="PROSITE" id="PS50022"/>
    </source>
</evidence>
<feature type="domain" description="F5/8 type C" evidence="3">
    <location>
        <begin position="784"/>
        <end position="930"/>
    </location>
</feature>
<feature type="region of interest" description="Disordered" evidence="2">
    <location>
        <begin position="1"/>
        <end position="110"/>
    </location>
</feature>
<dbReference type="EMBL" id="QLMJ01000008">
    <property type="protein sequence ID" value="RAK36691.1"/>
    <property type="molecule type" value="Genomic_DNA"/>
</dbReference>
<comment type="caution">
    <text evidence="4">The sequence shown here is derived from an EMBL/GenBank/DDBJ whole genome shotgun (WGS) entry which is preliminary data.</text>
</comment>
<dbReference type="InterPro" id="IPR022385">
    <property type="entry name" value="Rhs_assc_core"/>
</dbReference>
<feature type="compositionally biased region" description="Polar residues" evidence="2">
    <location>
        <begin position="81"/>
        <end position="98"/>
    </location>
</feature>
<dbReference type="InterPro" id="IPR008979">
    <property type="entry name" value="Galactose-bd-like_sf"/>
</dbReference>
<dbReference type="InterPro" id="IPR006530">
    <property type="entry name" value="YD"/>
</dbReference>
<dbReference type="PANTHER" id="PTHR32305">
    <property type="match status" value="1"/>
</dbReference>
<dbReference type="PANTHER" id="PTHR32305:SF15">
    <property type="entry name" value="PROTEIN RHSA-RELATED"/>
    <property type="match status" value="1"/>
</dbReference>
<dbReference type="Proteomes" id="UP000249341">
    <property type="component" value="Unassembled WGS sequence"/>
</dbReference>
<dbReference type="Pfam" id="PF00754">
    <property type="entry name" value="F5_F8_type_C"/>
    <property type="match status" value="1"/>
</dbReference>
<dbReference type="NCBIfam" id="TIGR03696">
    <property type="entry name" value="Rhs_assc_core"/>
    <property type="match status" value="1"/>
</dbReference>
<dbReference type="InterPro" id="IPR050708">
    <property type="entry name" value="T6SS_VgrG/RHS"/>
</dbReference>
<dbReference type="Gene3D" id="2.60.120.200">
    <property type="match status" value="1"/>
</dbReference>
<evidence type="ECO:0000313" key="5">
    <source>
        <dbReference type="Proteomes" id="UP000249341"/>
    </source>
</evidence>
<name>A0A327ZBK4_9ACTN</name>
<keyword evidence="5" id="KW-1185">Reference proteome</keyword>
<dbReference type="Pfam" id="PF13385">
    <property type="entry name" value="Laminin_G_3"/>
    <property type="match status" value="1"/>
</dbReference>
<dbReference type="OrthoDB" id="4981820at2"/>
<dbReference type="NCBIfam" id="TIGR01643">
    <property type="entry name" value="YD_repeat_2x"/>
    <property type="match status" value="6"/>
</dbReference>
<keyword evidence="1" id="KW-0677">Repeat</keyword>
<evidence type="ECO:0000313" key="4">
    <source>
        <dbReference type="EMBL" id="RAK36691.1"/>
    </source>
</evidence>
<gene>
    <name evidence="4" type="ORF">B0I29_108281</name>
</gene>
<evidence type="ECO:0000256" key="2">
    <source>
        <dbReference type="SAM" id="MobiDB-lite"/>
    </source>
</evidence>
<dbReference type="PROSITE" id="PS50022">
    <property type="entry name" value="FA58C_3"/>
    <property type="match status" value="1"/>
</dbReference>
<accession>A0A327ZBK4</accession>
<dbReference type="InterPro" id="IPR056823">
    <property type="entry name" value="TEN-like_YD-shell"/>
</dbReference>
<dbReference type="Pfam" id="PF05593">
    <property type="entry name" value="RHS_repeat"/>
    <property type="match status" value="2"/>
</dbReference>
<protein>
    <submittedName>
        <fullName evidence="4">RHS repeat-associated protein</fullName>
    </submittedName>
</protein>
<dbReference type="SMART" id="SM00231">
    <property type="entry name" value="FA58C"/>
    <property type="match status" value="1"/>
</dbReference>
<sequence length="3206" mass="340474">MGSAEGTDHSASASDTDARGSKPSGDPKLPSHVKNTVGKERAYPDPPTVGGAQCLGCAPGTRPLRAKSDSPAAEDAEQPASAIQQESAAVTGFQQGRSTELVEERTEASTVFENPDGTKTARIFAGATYARDDSGAMVPIDTTLTTSADGRLRPVAAADVSFAGQVTAERLASMTVAAGLEASFGLAGAEPVTGAASGSEVRYPGVLPETDLVLTATKEGFKDELILHSAAAPVRYLFPMQLKGLTPEIPANTGRVDLRDETGEVRASIPPGFMYDSTPDPRTGSGVLSTGVTYRIVPDGTGWQLEVTLDGAWLRDPQRRFPVTVDPPLTMREPAFQDTFVSSSYFAKRDNGAFTYLKVGTPNGGVEKAATYLQFIHVGELEQRYIVGASLSLYQNWAPSCTAANVTVYPVTESWSQFSGKGTTWPGPAYDSADSIGQKSFNRGGNCASKAAGYETITLDRAEMTELLDKNHDFYGFTLRASNTSSSAEKWFYSGENPTGNYPFIDIAFADAAASFSLPSAVFDPPVTPQTAGEIDIRAKNVGAASWTPTNGYHVTVDVVNSAGQLFDFRMIKPGTTLDHLETGTFTLQVQPLIAGTYTAKIDLVGPNGLASSFGVPIATFSFKVLPASPPEILSYHPPNNAQVATLRPTLWAQYYDADNAPGVPNYWFELCNGGTVDAPTGCVNTNWITSSTWTVPAASLAWGKTAFWYVAVYDGANATYLEGPYALTPVIAQPAVTAHLAAASTDADVPGVNPQAGNYSASVVDAAVPVPGPPLEIRRTYNSQDYRGGGPDNNVALGRAATGSAACATTEGPEKAVTGSTLDKWCSKAAGAYLQVDLGAKRTVRSFVIRHAGSNGEAADWNTSAYNIQISTNGSTWTTAVTVTGNTAAVTTNTITAQTARYVRLNVTTPTSSTTDSATRIYEFEVNGNSGAFGAGWSTPLDQVVVADPDGSGNVVVTQESGRQVRFGKNANGTYTSPLGKSVSLVRGTANWTLRDSSGEKRVFDDLGNLTSIVDANGRVQQFTYTAGRVSKVTDVTSGRSLTLTWADGKVIEVRADAPLTGGAQPLWTYTYSGNTLTKACSAVNACTGYGWSASSHYRSVVLDDNPTAYWPMTESAGSTAANLTATKPGQFNGTYGKVTFNQTGALQGTSDKAVFFDAANNASMQLPDNLLTSTMSFTVELWFKAASGMTGVLYGEQNSALGTTPKRWSPGLYVGTDGKLHGRVWATGGTQVVSAARVDNGAWHHAVISVNLDKQDVYLDGVRVGGISGYQVYRSDMAKASIGNGYTSGWAGGSTGYLPFTGQIDDVAVYRHSLGALQVSAHYAARTASVRLGSVTEPNAYVSTQLAYNTNSGRLATVRDREGATWTVTQPTLGDGVRKVALASTGRDTVTYTYDLLRGERLTERMSDEGVEKWDYDANGFIIKYTDANGRAKFLYRDARGNLTAEAVFQSGLWRWKNYGYYLNTADPLDPRNDRITWKTGTRNGWDGDERNRIIYELDTAGRTTKITYPLPAGPSSRPTEVVSYTAGTETAVGGGVMPAGLPLQITSKLGGVTTHAYTAKGDLARVTDPLGLIENYGYDLLGRRISRAESAVVSGATVTYGTWSTAYDAMSRVVTETAPGVANPVTGKTNTQQTEYEYQPSGLLKVKRLKDTTGGDPSRVWSYTYDPAGRVETTTTPDLAVERTEWNTAGDIAKLTQAGGLILEYRYDDARRLVETVATGANVDPMDPVSTRLVLEARSYDPAGQLASVVDSMGRETAYTYHNDGQQETASRVRRDATGAVASSTELERYEYDPGGNVIRVTRAGGVVEDYDYDDAGMRNRETLDAGGLARTTVRTFAADGSIASERSSNGFTFITGRPVETPYLYAAGGSLIDQGGSRYADGTNAMVYRFVFPSDTVSGRLFLEVRNQYLVQFSSDNQTWTDVIKETGDIRNGSNRAQWNLDLTSQLAKGKTVYVRVGDSQPANGWGGLVSRVAVEYDRSGQQAAKTTYQYNAAGELTKTSVDTTGSSSTPSVTEQVRDVRGLVSRSVDAAGVATDHTYDALGHLRTSTEAARTVWRDGVSTAGVTPVTTYGRNTFGDVTQVRDAHGATVSSGYDGLGRVTSTTLPSYAPAAGTTIAPTVTTTYTAAGKPQVVTDGLNRSTTRTYDKYGRVIAITGQDPDDDGPQPAPVTRYGYDRAGELLETAEPGGSRTLATYNDLGHQITSTEAERTSGGTAYFTTELGRSDAGLLTSVTSPDDRTTRYEYNKAGERTLTIQGTNLRTEQRYDAQGRISAVIVGEQRAVGYRYDAAGRLLAETDHRVSSGVLSAAQRTNRLEYDALGRPFRVTSPGGRVTQYQYGPGPDPAIVTQQGVSGNDIVVTLGYDALGRRTRVVDGRGNATDYLHNDWGATVAVREPGTEAASARTWRSVYDAGGQLVAELTPDGVSRTRQYDDLGRMVEETASGGTAQAASRTFEYDEAGRTVAVGGPGTQRSYAYNDRGLLVSSVDGGGTSTFTYDGDGNLSSRSDAAGTGYFGYDAAGRLSTVTDGLTSRVAGYTYNSVGNLGVIDYGGGAVLREFTYDTLGRLATDTVKNPSDAATLSTAYAYDLDDLVTSRKTTGGAGAGENSYTYDLFGRLASWAGPDNTTVMYAYDKASNRIQEGTRTYAYNQRNQLTGASGGGEADLVNTWSAGGNLLSSSLGGATTTYRYDGFDKPVEVATPGHTVSYKYDSFGRLAERNGIALSYSDLSNNPVQVPTGSGEAAIFRDPAGKAFSEQQGSDPARQLVDEAIHGDGVAAISGSTGEVLASRSYQPYGEVAASSGTLSTGFQGGWTDPVTGDVNAMARWYSPSQAGFTTRDTLTLDPDPTAQTNRYAYGNANPITNNDPSGHCGFCVIPIGMAVGYLVTAVVAYVAVDYWVESGAAYKSITDLYALGDAGVTAMLDGLHQAGVSAINAIWAVYDAYATDVRVAGIAAPALGIEAPVVVQSPAGTPAATVPATTPAITLPAAVLPSMGETLSHVAAAAAPIALLPAGQLAKNTLSNVAAGVRIPSLVVAEADENQAANQAVVAAAAAEAVSETTGTGDPKCDDGDPRQLIEEVAQQIADAGTKSIDRDITPGQWNRIKEEGKFYLIWYARGHIVHKRTFDALDAAQPGRFLYNASKGVDFYDTWTKTWVELTTRGELKKHQNKGEDDWKDKPGYDPNYKSCKYSLYGWNVNTKYDFEP</sequence>
<dbReference type="InterPro" id="IPR031325">
    <property type="entry name" value="RHS_repeat"/>
</dbReference>